<name>A0A0A8WY53_MESS1</name>
<dbReference type="STRING" id="1321606.SAMD00020551_0733"/>
<dbReference type="AlphaFoldDB" id="A0A0A8WY53"/>
<evidence type="ECO:0000313" key="1">
    <source>
        <dbReference type="EMBL" id="GAM12598.1"/>
    </source>
</evidence>
<gene>
    <name evidence="1" type="ORF">SAMD00020551_0733</name>
</gene>
<accession>A0A0A8WY53</accession>
<keyword evidence="2" id="KW-1185">Reference proteome</keyword>
<dbReference type="InterPro" id="IPR019658">
    <property type="entry name" value="DUF2515"/>
</dbReference>
<dbReference type="EMBL" id="BASE01000016">
    <property type="protein sequence ID" value="GAM12598.1"/>
    <property type="molecule type" value="Genomic_DNA"/>
</dbReference>
<organism evidence="1 2">
    <name type="scientific">Mesobacillus selenatarsenatis (strain DSM 18680 / JCM 14380 / FERM P-15431 / SF-1)</name>
    <dbReference type="NCBI Taxonomy" id="1321606"/>
    <lineage>
        <taxon>Bacteria</taxon>
        <taxon>Bacillati</taxon>
        <taxon>Bacillota</taxon>
        <taxon>Bacilli</taxon>
        <taxon>Bacillales</taxon>
        <taxon>Bacillaceae</taxon>
        <taxon>Mesobacillus</taxon>
    </lineage>
</organism>
<reference evidence="1 2" key="1">
    <citation type="submission" date="2013-06" db="EMBL/GenBank/DDBJ databases">
        <title>Whole genome shotgun sequence of Bacillus selenatarsenatis SF-1.</title>
        <authorList>
            <person name="Kuroda M."/>
            <person name="Sei K."/>
            <person name="Yamashita M."/>
            <person name="Ike M."/>
        </authorList>
    </citation>
    <scope>NUCLEOTIDE SEQUENCE [LARGE SCALE GENOMIC DNA]</scope>
    <source>
        <strain evidence="1 2">SF-1</strain>
    </source>
</reference>
<protein>
    <submittedName>
        <fullName evidence="1">Uncharacterized protein YppC</fullName>
    </submittedName>
</protein>
<proteinExistence type="predicted"/>
<sequence>MSITQNPQFHLLSDHEAEIIQKIRLETDDLNLDNISRTRAYLNFYLEYPEMIWAFLASMVSRNGGYNMCDLEGDWFPKMLDPPIRQRLFLTYERANWLIFRDAFSQLLLYSYSTKKSTPMFHLLKFLDVSTFMEKEWQVFWERGDKKRLMTALIINEQNVIHNPVIRHPVYKKRVFNTLMFSFEDYLHFSTVLFPTCEGELYGASVNGFKSVSKRINLGKRLASILFDHRYYPLFLEFAVQTEHTASRHDYEQYFPFDKKRDTPFLRCTYPIIQHHFHLQGDWYKERKFHKKWFSQELNHKHPVHLTEWYKNKQKQLHAMISVKELFTSN</sequence>
<comment type="caution">
    <text evidence="1">The sequence shown here is derived from an EMBL/GenBank/DDBJ whole genome shotgun (WGS) entry which is preliminary data.</text>
</comment>
<dbReference type="Proteomes" id="UP000031014">
    <property type="component" value="Unassembled WGS sequence"/>
</dbReference>
<dbReference type="Pfam" id="PF10720">
    <property type="entry name" value="DUF2515"/>
    <property type="match status" value="1"/>
</dbReference>
<evidence type="ECO:0000313" key="2">
    <source>
        <dbReference type="Proteomes" id="UP000031014"/>
    </source>
</evidence>